<sequence>MTSMTSTTSTTERVAAVWPDAGTVPASRLRGALARRLFLRAVRRLPLTVELPGGRSLGTGGPVMRVARPEAFYRRIGAAGLIGFGEAYMARDWEADDLPGVLTVMAERLPTLVPPWSQRLRRLAVRGMPRDELGGEESARRNVSRHYDLSNELFAEFLDETMTYSAALFEGPASWETLAGAQRAKIDRLLDQAAVGQGTRLLEIGTGWGELALRAASRGAEVTSVTLSQEQWALAVARVADAGLSDRVEILLADYREVDGVYDAIVSAEMIEAVGARYWPVYFRALEELLAPGGRIAIQTITMPHERMRATLNTHTWIQKYIFPGGMLPSVTAIEENLGGLRIMRRLSLRDDYAETLRLWRERYLERVHAVSALGFDEVFHRMWTFYLAYSEAGFRSRYLDVWQFTLGRES</sequence>
<evidence type="ECO:0000256" key="3">
    <source>
        <dbReference type="ARBA" id="ARBA00022679"/>
    </source>
</evidence>
<reference evidence="6 7" key="1">
    <citation type="submission" date="2023-07" db="EMBL/GenBank/DDBJ databases">
        <title>Sequencing the genomes of 1000 actinobacteria strains.</title>
        <authorList>
            <person name="Klenk H.-P."/>
        </authorList>
    </citation>
    <scope>NUCLEOTIDE SEQUENCE [LARGE SCALE GENOMIC DNA]</scope>
    <source>
        <strain evidence="6 7">DSM 46740</strain>
    </source>
</reference>
<gene>
    <name evidence="6" type="ORF">J2853_004272</name>
</gene>
<keyword evidence="2 6" id="KW-0489">Methyltransferase</keyword>
<evidence type="ECO:0000256" key="5">
    <source>
        <dbReference type="ARBA" id="ARBA00023098"/>
    </source>
</evidence>
<dbReference type="EMBL" id="JAUSQU010000001">
    <property type="protein sequence ID" value="MDP9845061.1"/>
    <property type="molecule type" value="Genomic_DNA"/>
</dbReference>
<dbReference type="Pfam" id="PF02353">
    <property type="entry name" value="CMAS"/>
    <property type="match status" value="1"/>
</dbReference>
<keyword evidence="7" id="KW-1185">Reference proteome</keyword>
<dbReference type="Gene3D" id="3.40.50.150">
    <property type="entry name" value="Vaccinia Virus protein VP39"/>
    <property type="match status" value="1"/>
</dbReference>
<protein>
    <submittedName>
        <fullName evidence="6">Cyclopropane-fatty-acyl-phospholipid synthase</fullName>
        <ecNumber evidence="6">2.1.1.79</ecNumber>
    </submittedName>
</protein>
<evidence type="ECO:0000256" key="2">
    <source>
        <dbReference type="ARBA" id="ARBA00022603"/>
    </source>
</evidence>
<dbReference type="RefSeq" id="WP_307560398.1">
    <property type="nucleotide sequence ID" value="NZ_JAUSQU010000001.1"/>
</dbReference>
<dbReference type="PANTHER" id="PTHR43667:SF2">
    <property type="entry name" value="FATTY ACID C-METHYL TRANSFERASE"/>
    <property type="match status" value="1"/>
</dbReference>
<dbReference type="CDD" id="cd02440">
    <property type="entry name" value="AdoMet_MTases"/>
    <property type="match status" value="1"/>
</dbReference>
<evidence type="ECO:0000313" key="7">
    <source>
        <dbReference type="Proteomes" id="UP001225356"/>
    </source>
</evidence>
<keyword evidence="3 6" id="KW-0808">Transferase</keyword>
<dbReference type="GO" id="GO:0008825">
    <property type="term" value="F:cyclopropane-fatty-acyl-phospholipid synthase activity"/>
    <property type="evidence" value="ECO:0007669"/>
    <property type="project" value="UniProtKB-EC"/>
</dbReference>
<dbReference type="InterPro" id="IPR050723">
    <property type="entry name" value="CFA/CMAS"/>
</dbReference>
<dbReference type="InterPro" id="IPR029063">
    <property type="entry name" value="SAM-dependent_MTases_sf"/>
</dbReference>
<dbReference type="SUPFAM" id="SSF53335">
    <property type="entry name" value="S-adenosyl-L-methionine-dependent methyltransferases"/>
    <property type="match status" value="1"/>
</dbReference>
<dbReference type="GO" id="GO:0032259">
    <property type="term" value="P:methylation"/>
    <property type="evidence" value="ECO:0007669"/>
    <property type="project" value="UniProtKB-KW"/>
</dbReference>
<comment type="caution">
    <text evidence="6">The sequence shown here is derived from an EMBL/GenBank/DDBJ whole genome shotgun (WGS) entry which is preliminary data.</text>
</comment>
<dbReference type="EC" id="2.1.1.79" evidence="6"/>
<evidence type="ECO:0000256" key="1">
    <source>
        <dbReference type="ARBA" id="ARBA00010815"/>
    </source>
</evidence>
<keyword evidence="4" id="KW-0949">S-adenosyl-L-methionine</keyword>
<dbReference type="PANTHER" id="PTHR43667">
    <property type="entry name" value="CYCLOPROPANE-FATTY-ACYL-PHOSPHOLIPID SYNTHASE"/>
    <property type="match status" value="1"/>
</dbReference>
<evidence type="ECO:0000313" key="6">
    <source>
        <dbReference type="EMBL" id="MDP9845061.1"/>
    </source>
</evidence>
<dbReference type="Proteomes" id="UP001225356">
    <property type="component" value="Unassembled WGS sequence"/>
</dbReference>
<name>A0ABT9QFF3_9ACTN</name>
<keyword evidence="5" id="KW-0443">Lipid metabolism</keyword>
<dbReference type="PIRSF" id="PIRSF003085">
    <property type="entry name" value="CMAS"/>
    <property type="match status" value="1"/>
</dbReference>
<dbReference type="InterPro" id="IPR003333">
    <property type="entry name" value="CMAS"/>
</dbReference>
<evidence type="ECO:0000256" key="4">
    <source>
        <dbReference type="ARBA" id="ARBA00022691"/>
    </source>
</evidence>
<organism evidence="6 7">
    <name type="scientific">Streptosporangium lutulentum</name>
    <dbReference type="NCBI Taxonomy" id="1461250"/>
    <lineage>
        <taxon>Bacteria</taxon>
        <taxon>Bacillati</taxon>
        <taxon>Actinomycetota</taxon>
        <taxon>Actinomycetes</taxon>
        <taxon>Streptosporangiales</taxon>
        <taxon>Streptosporangiaceae</taxon>
        <taxon>Streptosporangium</taxon>
    </lineage>
</organism>
<proteinExistence type="inferred from homology"/>
<accession>A0ABT9QFF3</accession>
<comment type="similarity">
    <text evidence="1">Belongs to the CFA/CMAS family.</text>
</comment>